<organism evidence="2 3">
    <name type="scientific">Suillus luteus UH-Slu-Lm8-n1</name>
    <dbReference type="NCBI Taxonomy" id="930992"/>
    <lineage>
        <taxon>Eukaryota</taxon>
        <taxon>Fungi</taxon>
        <taxon>Dikarya</taxon>
        <taxon>Basidiomycota</taxon>
        <taxon>Agaricomycotina</taxon>
        <taxon>Agaricomycetes</taxon>
        <taxon>Agaricomycetidae</taxon>
        <taxon>Boletales</taxon>
        <taxon>Suillineae</taxon>
        <taxon>Suillaceae</taxon>
        <taxon>Suillus</taxon>
    </lineage>
</organism>
<reference evidence="2 3" key="1">
    <citation type="submission" date="2014-04" db="EMBL/GenBank/DDBJ databases">
        <authorList>
            <consortium name="DOE Joint Genome Institute"/>
            <person name="Kuo A."/>
            <person name="Ruytinx J."/>
            <person name="Rineau F."/>
            <person name="Colpaert J."/>
            <person name="Kohler A."/>
            <person name="Nagy L.G."/>
            <person name="Floudas D."/>
            <person name="Copeland A."/>
            <person name="Barry K.W."/>
            <person name="Cichocki N."/>
            <person name="Veneault-Fourrey C."/>
            <person name="LaButti K."/>
            <person name="Lindquist E.A."/>
            <person name="Lipzen A."/>
            <person name="Lundell T."/>
            <person name="Morin E."/>
            <person name="Murat C."/>
            <person name="Sun H."/>
            <person name="Tunlid A."/>
            <person name="Henrissat B."/>
            <person name="Grigoriev I.V."/>
            <person name="Hibbett D.S."/>
            <person name="Martin F."/>
            <person name="Nordberg H.P."/>
            <person name="Cantor M.N."/>
            <person name="Hua S.X."/>
        </authorList>
    </citation>
    <scope>NUCLEOTIDE SEQUENCE [LARGE SCALE GENOMIC DNA]</scope>
    <source>
        <strain evidence="2 3">UH-Slu-Lm8-n1</strain>
    </source>
</reference>
<dbReference type="HOGENOM" id="CLU_2998050_0_0_1"/>
<evidence type="ECO:0000313" key="3">
    <source>
        <dbReference type="Proteomes" id="UP000054485"/>
    </source>
</evidence>
<evidence type="ECO:0000313" key="2">
    <source>
        <dbReference type="EMBL" id="KIK44163.1"/>
    </source>
</evidence>
<feature type="compositionally biased region" description="Basic and acidic residues" evidence="1">
    <location>
        <begin position="1"/>
        <end position="15"/>
    </location>
</feature>
<protein>
    <submittedName>
        <fullName evidence="2">Uncharacterized protein</fullName>
    </submittedName>
</protein>
<dbReference type="EMBL" id="KN835196">
    <property type="protein sequence ID" value="KIK44163.1"/>
    <property type="molecule type" value="Genomic_DNA"/>
</dbReference>
<accession>A0A0D0BLJ9</accession>
<sequence>MAPIDAPRKVQEKKGISQPPSITHKAPGNALIYKVMVSGSETSCRRTVTMKGSFGKP</sequence>
<feature type="region of interest" description="Disordered" evidence="1">
    <location>
        <begin position="1"/>
        <end position="25"/>
    </location>
</feature>
<gene>
    <name evidence="2" type="ORF">CY34DRAFT_802968</name>
</gene>
<reference evidence="3" key="2">
    <citation type="submission" date="2015-01" db="EMBL/GenBank/DDBJ databases">
        <title>Evolutionary Origins and Diversification of the Mycorrhizal Mutualists.</title>
        <authorList>
            <consortium name="DOE Joint Genome Institute"/>
            <consortium name="Mycorrhizal Genomics Consortium"/>
            <person name="Kohler A."/>
            <person name="Kuo A."/>
            <person name="Nagy L.G."/>
            <person name="Floudas D."/>
            <person name="Copeland A."/>
            <person name="Barry K.W."/>
            <person name="Cichocki N."/>
            <person name="Veneault-Fourrey C."/>
            <person name="LaButti K."/>
            <person name="Lindquist E.A."/>
            <person name="Lipzen A."/>
            <person name="Lundell T."/>
            <person name="Morin E."/>
            <person name="Murat C."/>
            <person name="Riley R."/>
            <person name="Ohm R."/>
            <person name="Sun H."/>
            <person name="Tunlid A."/>
            <person name="Henrissat B."/>
            <person name="Grigoriev I.V."/>
            <person name="Hibbett D.S."/>
            <person name="Martin F."/>
        </authorList>
    </citation>
    <scope>NUCLEOTIDE SEQUENCE [LARGE SCALE GENOMIC DNA]</scope>
    <source>
        <strain evidence="3">UH-Slu-Lm8-n1</strain>
    </source>
</reference>
<proteinExistence type="predicted"/>
<dbReference type="AlphaFoldDB" id="A0A0D0BLJ9"/>
<dbReference type="Proteomes" id="UP000054485">
    <property type="component" value="Unassembled WGS sequence"/>
</dbReference>
<evidence type="ECO:0000256" key="1">
    <source>
        <dbReference type="SAM" id="MobiDB-lite"/>
    </source>
</evidence>
<keyword evidence="3" id="KW-1185">Reference proteome</keyword>
<name>A0A0D0BLJ9_9AGAM</name>
<dbReference type="InParanoid" id="A0A0D0BLJ9"/>